<keyword evidence="3" id="KW-1185">Reference proteome</keyword>
<dbReference type="Proteomes" id="UP001236507">
    <property type="component" value="Unassembled WGS sequence"/>
</dbReference>
<dbReference type="RefSeq" id="WP_229363443.1">
    <property type="nucleotide sequence ID" value="NZ_JASHIF010000004.1"/>
</dbReference>
<feature type="transmembrane region" description="Helical" evidence="1">
    <location>
        <begin position="50"/>
        <end position="75"/>
    </location>
</feature>
<feature type="transmembrane region" description="Helical" evidence="1">
    <location>
        <begin position="146"/>
        <end position="163"/>
    </location>
</feature>
<accession>A0ABT6Y5M3</accession>
<dbReference type="EMBL" id="JASHIF010000004">
    <property type="protein sequence ID" value="MDI9858869.1"/>
    <property type="molecule type" value="Genomic_DNA"/>
</dbReference>
<evidence type="ECO:0000313" key="2">
    <source>
        <dbReference type="EMBL" id="MDI9858869.1"/>
    </source>
</evidence>
<sequence>MNARLAYILSVVLHPLVMPTLLFGIIFYQAPAAIPNLELFNSAAKVGMLSLKLGLLILIFLQTFLVPALSIYFVFRLGYIKTLDMQTLRDRRLPYLLTVIIYTFITAFYTKSIQQFPEVAVLMSSITFSIAVVSFVSLYWKISAHAVGISGTIGAILGIAIHLPEAHLLGTLATLVILGGFLLSARLQLAAHTLSQIIAGVAVGLAISLSVTLLLL</sequence>
<evidence type="ECO:0008006" key="4">
    <source>
        <dbReference type="Google" id="ProtNLM"/>
    </source>
</evidence>
<feature type="transmembrane region" description="Helical" evidence="1">
    <location>
        <begin position="119"/>
        <end position="139"/>
    </location>
</feature>
<evidence type="ECO:0000313" key="3">
    <source>
        <dbReference type="Proteomes" id="UP001236507"/>
    </source>
</evidence>
<reference evidence="2 3" key="1">
    <citation type="submission" date="2023-05" db="EMBL/GenBank/DDBJ databases">
        <title>Novel species of genus Flectobacillus isolated from stream in China.</title>
        <authorList>
            <person name="Lu H."/>
        </authorList>
    </citation>
    <scope>NUCLEOTIDE SEQUENCE [LARGE SCALE GENOMIC DNA]</scope>
    <source>
        <strain evidence="2 3">KCTC 42575</strain>
    </source>
</reference>
<evidence type="ECO:0000256" key="1">
    <source>
        <dbReference type="SAM" id="Phobius"/>
    </source>
</evidence>
<keyword evidence="1" id="KW-0812">Transmembrane</keyword>
<organism evidence="2 3">
    <name type="scientific">Flectobacillus roseus</name>
    <dbReference type="NCBI Taxonomy" id="502259"/>
    <lineage>
        <taxon>Bacteria</taxon>
        <taxon>Pseudomonadati</taxon>
        <taxon>Bacteroidota</taxon>
        <taxon>Cytophagia</taxon>
        <taxon>Cytophagales</taxon>
        <taxon>Flectobacillaceae</taxon>
        <taxon>Flectobacillus</taxon>
    </lineage>
</organism>
<keyword evidence="1" id="KW-0472">Membrane</keyword>
<feature type="transmembrane region" description="Helical" evidence="1">
    <location>
        <begin position="95"/>
        <end position="113"/>
    </location>
</feature>
<comment type="caution">
    <text evidence="2">The sequence shown here is derived from an EMBL/GenBank/DDBJ whole genome shotgun (WGS) entry which is preliminary data.</text>
</comment>
<feature type="transmembrane region" description="Helical" evidence="1">
    <location>
        <begin position="197"/>
        <end position="215"/>
    </location>
</feature>
<protein>
    <recommendedName>
        <fullName evidence="4">Phosphatase PAP2 family protein</fullName>
    </recommendedName>
</protein>
<feature type="transmembrane region" description="Helical" evidence="1">
    <location>
        <begin position="7"/>
        <end position="30"/>
    </location>
</feature>
<name>A0ABT6Y5M3_9BACT</name>
<keyword evidence="1" id="KW-1133">Transmembrane helix</keyword>
<gene>
    <name evidence="2" type="ORF">QM524_06600</name>
</gene>
<feature type="transmembrane region" description="Helical" evidence="1">
    <location>
        <begin position="169"/>
        <end position="185"/>
    </location>
</feature>
<proteinExistence type="predicted"/>